<reference evidence="1 2" key="1">
    <citation type="journal article" date="2022" name="Allergy">
        <title>Genome assembly and annotation of Periplaneta americana reveal a comprehensive cockroach allergen profile.</title>
        <authorList>
            <person name="Wang L."/>
            <person name="Xiong Q."/>
            <person name="Saelim N."/>
            <person name="Wang L."/>
            <person name="Nong W."/>
            <person name="Wan A.T."/>
            <person name="Shi M."/>
            <person name="Liu X."/>
            <person name="Cao Q."/>
            <person name="Hui J.H.L."/>
            <person name="Sookrung N."/>
            <person name="Leung T.F."/>
            <person name="Tungtrongchitr A."/>
            <person name="Tsui S.K.W."/>
        </authorList>
    </citation>
    <scope>NUCLEOTIDE SEQUENCE [LARGE SCALE GENOMIC DNA]</scope>
    <source>
        <strain evidence="1">PWHHKU_190912</strain>
    </source>
</reference>
<dbReference type="EMBL" id="JAJSOF020000003">
    <property type="protein sequence ID" value="KAJ4449559.1"/>
    <property type="molecule type" value="Genomic_DNA"/>
</dbReference>
<sequence length="74" mass="8536">MSWQDFYSWKVKFRTTIRNTHISPAMDDNTPDEDEVSSAELDNDCVSIKMKPGCLFDTSRQSKHIEENILLLVG</sequence>
<protein>
    <submittedName>
        <fullName evidence="1">Uncharacterized protein</fullName>
    </submittedName>
</protein>
<evidence type="ECO:0000313" key="1">
    <source>
        <dbReference type="EMBL" id="KAJ4449559.1"/>
    </source>
</evidence>
<name>A0ABQ8TS78_PERAM</name>
<proteinExistence type="predicted"/>
<keyword evidence="2" id="KW-1185">Reference proteome</keyword>
<comment type="caution">
    <text evidence="1">The sequence shown here is derived from an EMBL/GenBank/DDBJ whole genome shotgun (WGS) entry which is preliminary data.</text>
</comment>
<accession>A0ABQ8TS78</accession>
<organism evidence="1 2">
    <name type="scientific">Periplaneta americana</name>
    <name type="common">American cockroach</name>
    <name type="synonym">Blatta americana</name>
    <dbReference type="NCBI Taxonomy" id="6978"/>
    <lineage>
        <taxon>Eukaryota</taxon>
        <taxon>Metazoa</taxon>
        <taxon>Ecdysozoa</taxon>
        <taxon>Arthropoda</taxon>
        <taxon>Hexapoda</taxon>
        <taxon>Insecta</taxon>
        <taxon>Pterygota</taxon>
        <taxon>Neoptera</taxon>
        <taxon>Polyneoptera</taxon>
        <taxon>Dictyoptera</taxon>
        <taxon>Blattodea</taxon>
        <taxon>Blattoidea</taxon>
        <taxon>Blattidae</taxon>
        <taxon>Blattinae</taxon>
        <taxon>Periplaneta</taxon>
    </lineage>
</organism>
<evidence type="ECO:0000313" key="2">
    <source>
        <dbReference type="Proteomes" id="UP001148838"/>
    </source>
</evidence>
<dbReference type="Proteomes" id="UP001148838">
    <property type="component" value="Unassembled WGS sequence"/>
</dbReference>
<gene>
    <name evidence="1" type="ORF">ANN_00961</name>
</gene>